<gene>
    <name evidence="1" type="ORF">G2W53_022608</name>
</gene>
<dbReference type="EMBL" id="JAAIUW010000007">
    <property type="protein sequence ID" value="KAF7824464.1"/>
    <property type="molecule type" value="Genomic_DNA"/>
</dbReference>
<reference evidence="1" key="1">
    <citation type="submission" date="2020-09" db="EMBL/GenBank/DDBJ databases">
        <title>Genome-Enabled Discovery of Anthraquinone Biosynthesis in Senna tora.</title>
        <authorList>
            <person name="Kang S.-H."/>
            <person name="Pandey R.P."/>
            <person name="Lee C.-M."/>
            <person name="Sim J.-S."/>
            <person name="Jeong J.-T."/>
            <person name="Choi B.-S."/>
            <person name="Jung M."/>
            <person name="Ginzburg D."/>
            <person name="Zhao K."/>
            <person name="Won S.Y."/>
            <person name="Oh T.-J."/>
            <person name="Yu Y."/>
            <person name="Kim N.-H."/>
            <person name="Lee O.R."/>
            <person name="Lee T.-H."/>
            <person name="Bashyal P."/>
            <person name="Kim T.-S."/>
            <person name="Lee W.-H."/>
            <person name="Kawkins C."/>
            <person name="Kim C.-K."/>
            <person name="Kim J.S."/>
            <person name="Ahn B.O."/>
            <person name="Rhee S.Y."/>
            <person name="Sohng J.K."/>
        </authorList>
    </citation>
    <scope>NUCLEOTIDE SEQUENCE</scope>
    <source>
        <tissue evidence="1">Leaf</tissue>
    </source>
</reference>
<organism evidence="1 2">
    <name type="scientific">Senna tora</name>
    <dbReference type="NCBI Taxonomy" id="362788"/>
    <lineage>
        <taxon>Eukaryota</taxon>
        <taxon>Viridiplantae</taxon>
        <taxon>Streptophyta</taxon>
        <taxon>Embryophyta</taxon>
        <taxon>Tracheophyta</taxon>
        <taxon>Spermatophyta</taxon>
        <taxon>Magnoliopsida</taxon>
        <taxon>eudicotyledons</taxon>
        <taxon>Gunneridae</taxon>
        <taxon>Pentapetalae</taxon>
        <taxon>rosids</taxon>
        <taxon>fabids</taxon>
        <taxon>Fabales</taxon>
        <taxon>Fabaceae</taxon>
        <taxon>Caesalpinioideae</taxon>
        <taxon>Cassia clade</taxon>
        <taxon>Senna</taxon>
    </lineage>
</organism>
<dbReference type="Proteomes" id="UP000634136">
    <property type="component" value="Unassembled WGS sequence"/>
</dbReference>
<dbReference type="AlphaFoldDB" id="A0A834WPA3"/>
<protein>
    <submittedName>
        <fullName evidence="1">Uncharacterized protein</fullName>
    </submittedName>
</protein>
<keyword evidence="2" id="KW-1185">Reference proteome</keyword>
<comment type="caution">
    <text evidence="1">The sequence shown here is derived from an EMBL/GenBank/DDBJ whole genome shotgun (WGS) entry which is preliminary data.</text>
</comment>
<evidence type="ECO:0000313" key="1">
    <source>
        <dbReference type="EMBL" id="KAF7824464.1"/>
    </source>
</evidence>
<evidence type="ECO:0000313" key="2">
    <source>
        <dbReference type="Proteomes" id="UP000634136"/>
    </source>
</evidence>
<accession>A0A834WPA3</accession>
<proteinExistence type="predicted"/>
<sequence length="25" mass="2958">MEIIDFRDKIPTAYPQSVENLIHLD</sequence>
<name>A0A834WPA3_9FABA</name>